<evidence type="ECO:0000256" key="2">
    <source>
        <dbReference type="SAM" id="MobiDB-lite"/>
    </source>
</evidence>
<proteinExistence type="inferred from homology"/>
<dbReference type="OrthoDB" id="10255576at2759"/>
<dbReference type="EMBL" id="MU128997">
    <property type="protein sequence ID" value="KAF9511644.1"/>
    <property type="molecule type" value="Genomic_DNA"/>
</dbReference>
<dbReference type="PANTHER" id="PTHR32470:SF2">
    <property type="entry name" value="NADH DEHYDROGENASE [UBIQUINONE] 1 ALPHA SUBCOMPLEX ASSEMBLY FACTOR 2"/>
    <property type="match status" value="1"/>
</dbReference>
<dbReference type="InterPro" id="IPR052618">
    <property type="entry name" value="ComplexI_NDUFA12"/>
</dbReference>
<dbReference type="GO" id="GO:0032981">
    <property type="term" value="P:mitochondrial respiratory chain complex I assembly"/>
    <property type="evidence" value="ECO:0007669"/>
    <property type="project" value="TreeGrafter"/>
</dbReference>
<reference evidence="3" key="1">
    <citation type="journal article" date="2020" name="Nat. Commun.">
        <title>Large-scale genome sequencing of mycorrhizal fungi provides insights into the early evolution of symbiotic traits.</title>
        <authorList>
            <person name="Miyauchi S."/>
            <person name="Kiss E."/>
            <person name="Kuo A."/>
            <person name="Drula E."/>
            <person name="Kohler A."/>
            <person name="Sanchez-Garcia M."/>
            <person name="Morin E."/>
            <person name="Andreopoulos B."/>
            <person name="Barry K.W."/>
            <person name="Bonito G."/>
            <person name="Buee M."/>
            <person name="Carver A."/>
            <person name="Chen C."/>
            <person name="Cichocki N."/>
            <person name="Clum A."/>
            <person name="Culley D."/>
            <person name="Crous P.W."/>
            <person name="Fauchery L."/>
            <person name="Girlanda M."/>
            <person name="Hayes R.D."/>
            <person name="Keri Z."/>
            <person name="LaButti K."/>
            <person name="Lipzen A."/>
            <person name="Lombard V."/>
            <person name="Magnuson J."/>
            <person name="Maillard F."/>
            <person name="Murat C."/>
            <person name="Nolan M."/>
            <person name="Ohm R.A."/>
            <person name="Pangilinan J."/>
            <person name="Pereira M.F."/>
            <person name="Perotto S."/>
            <person name="Peter M."/>
            <person name="Pfister S."/>
            <person name="Riley R."/>
            <person name="Sitrit Y."/>
            <person name="Stielow J.B."/>
            <person name="Szollosi G."/>
            <person name="Zifcakova L."/>
            <person name="Stursova M."/>
            <person name="Spatafora J.W."/>
            <person name="Tedersoo L."/>
            <person name="Vaario L.M."/>
            <person name="Yamada A."/>
            <person name="Yan M."/>
            <person name="Wang P."/>
            <person name="Xu J."/>
            <person name="Bruns T."/>
            <person name="Baldrian P."/>
            <person name="Vilgalys R."/>
            <person name="Dunand C."/>
            <person name="Henrissat B."/>
            <person name="Grigoriev I.V."/>
            <person name="Hibbett D."/>
            <person name="Nagy L.G."/>
            <person name="Martin F.M."/>
        </authorList>
    </citation>
    <scope>NUCLEOTIDE SEQUENCE</scope>
    <source>
        <strain evidence="3">UP504</strain>
    </source>
</reference>
<sequence length="208" mass="23909">MFGNRQESDRNVTLPQKSFRPLPRSAMNGFWSRWLARLRIGRHYVGRDLEGNRFYEYPPAQPNATRTKRVVVYRKQRDMWKYASGISRLPVQWTAWMSHTRLYPPSIEDLQNDMVRRSRVTQLAAQIETRDQEERHRQLVASSALGPTVQGLSESSAVRSDDPASNSSAPPPSGREKVEEGTASPFRQAKDASDEPETWSPKVLRRRG</sequence>
<dbReference type="Proteomes" id="UP000886523">
    <property type="component" value="Unassembled WGS sequence"/>
</dbReference>
<protein>
    <recommendedName>
        <fullName evidence="5">NADH dehydrogenase [ubiquinone] 1 alpha subcomplex subunit</fullName>
    </recommendedName>
</protein>
<keyword evidence="4" id="KW-1185">Reference proteome</keyword>
<accession>A0A9P6DUH6</accession>
<dbReference type="GO" id="GO:0045271">
    <property type="term" value="C:respiratory chain complex I"/>
    <property type="evidence" value="ECO:0007669"/>
    <property type="project" value="InterPro"/>
</dbReference>
<dbReference type="Pfam" id="PF05071">
    <property type="entry name" value="NDUFA12"/>
    <property type="match status" value="1"/>
</dbReference>
<organism evidence="3 4">
    <name type="scientific">Hydnum rufescens UP504</name>
    <dbReference type="NCBI Taxonomy" id="1448309"/>
    <lineage>
        <taxon>Eukaryota</taxon>
        <taxon>Fungi</taxon>
        <taxon>Dikarya</taxon>
        <taxon>Basidiomycota</taxon>
        <taxon>Agaricomycotina</taxon>
        <taxon>Agaricomycetes</taxon>
        <taxon>Cantharellales</taxon>
        <taxon>Hydnaceae</taxon>
        <taxon>Hydnum</taxon>
    </lineage>
</organism>
<dbReference type="AlphaFoldDB" id="A0A9P6DUH6"/>
<dbReference type="PANTHER" id="PTHR32470">
    <property type="entry name" value="ADH DEHYDROGENASE [UBIQUINONE] 1 ALPHA SUBCOMPLEX ASSEMBLY FACTOR 2"/>
    <property type="match status" value="1"/>
</dbReference>
<name>A0A9P6DUH6_9AGAM</name>
<comment type="caution">
    <text evidence="3">The sequence shown here is derived from an EMBL/GenBank/DDBJ whole genome shotgun (WGS) entry which is preliminary data.</text>
</comment>
<feature type="region of interest" description="Disordered" evidence="2">
    <location>
        <begin position="140"/>
        <end position="208"/>
    </location>
</feature>
<evidence type="ECO:0000313" key="4">
    <source>
        <dbReference type="Proteomes" id="UP000886523"/>
    </source>
</evidence>
<evidence type="ECO:0000313" key="3">
    <source>
        <dbReference type="EMBL" id="KAF9511644.1"/>
    </source>
</evidence>
<dbReference type="GO" id="GO:0005739">
    <property type="term" value="C:mitochondrion"/>
    <property type="evidence" value="ECO:0007669"/>
    <property type="project" value="TreeGrafter"/>
</dbReference>
<dbReference type="InterPro" id="IPR007763">
    <property type="entry name" value="NDUFA12"/>
</dbReference>
<evidence type="ECO:0000256" key="1">
    <source>
        <dbReference type="ARBA" id="ARBA00007355"/>
    </source>
</evidence>
<gene>
    <name evidence="3" type="ORF">BS47DRAFT_1143041</name>
</gene>
<evidence type="ECO:0008006" key="5">
    <source>
        <dbReference type="Google" id="ProtNLM"/>
    </source>
</evidence>
<comment type="similarity">
    <text evidence="1">Belongs to the complex I NDUFA12 subunit family.</text>
</comment>